<dbReference type="EMBL" id="FXBJ01000002">
    <property type="protein sequence ID" value="SMH35553.1"/>
    <property type="molecule type" value="Genomic_DNA"/>
</dbReference>
<feature type="repeat" description="TPR" evidence="1">
    <location>
        <begin position="204"/>
        <end position="237"/>
    </location>
</feature>
<dbReference type="SMART" id="SM00028">
    <property type="entry name" value="TPR"/>
    <property type="match status" value="9"/>
</dbReference>
<evidence type="ECO:0000256" key="1">
    <source>
        <dbReference type="PROSITE-ProRule" id="PRU00339"/>
    </source>
</evidence>
<keyword evidence="3" id="KW-1185">Reference proteome</keyword>
<dbReference type="Pfam" id="PF14559">
    <property type="entry name" value="TPR_19"/>
    <property type="match status" value="1"/>
</dbReference>
<dbReference type="Pfam" id="PF13432">
    <property type="entry name" value="TPR_16"/>
    <property type="match status" value="2"/>
</dbReference>
<dbReference type="PROSITE" id="PS50005">
    <property type="entry name" value="TPR"/>
    <property type="match status" value="2"/>
</dbReference>
<dbReference type="Gene3D" id="1.25.40.10">
    <property type="entry name" value="Tetratricopeptide repeat domain"/>
    <property type="match status" value="3"/>
</dbReference>
<dbReference type="PANTHER" id="PTHR12558">
    <property type="entry name" value="CELL DIVISION CYCLE 16,23,27"/>
    <property type="match status" value="1"/>
</dbReference>
<feature type="repeat" description="TPR" evidence="1">
    <location>
        <begin position="134"/>
        <end position="167"/>
    </location>
</feature>
<name>A0A1X7NE54_9LACT</name>
<dbReference type="SUPFAM" id="SSF48452">
    <property type="entry name" value="TPR-like"/>
    <property type="match status" value="2"/>
</dbReference>
<dbReference type="PANTHER" id="PTHR12558:SF13">
    <property type="entry name" value="CELL DIVISION CYCLE PROTEIN 27 HOMOLOG"/>
    <property type="match status" value="1"/>
</dbReference>
<dbReference type="InterPro" id="IPR011990">
    <property type="entry name" value="TPR-like_helical_dom_sf"/>
</dbReference>
<sequence>MHNGNKMIEALENNQLEEANAFFAQSLEVDSDEQLYDLADNLYHLGFLEETKQIYKQLLETYTEDDELKIGLAEIEIESNNIDEAMEWLLQVSEMSESYPQALLVHADLYQVQGLYEASEQKLLKAKELLPEEPVIFFALAELYFSMGKYTQAIHGYEELLAQGYNEFSGITLASRCGASYSALGDLEQAALYFEQSVEENETVDALFELGITYYQQKEFKRGNELFFKLKKLDPSYTSVYPNLAKGLEEENQLEKADEVIREGLQMDQYNDELFTVGAEIAIKLEDEETAEEYYLKAQALAPDNEGLQLAYTNLLLKQERFEDAIKLIEEALSHEQVDPQFYWNAALAYDKLENYEKAEYSFKQGHSFLNQNKEFLKSYIYFLREAGERVVIKTVLAEYLVLEPSDEEMLELLESNNTNY</sequence>
<dbReference type="Pfam" id="PF13181">
    <property type="entry name" value="TPR_8"/>
    <property type="match status" value="1"/>
</dbReference>
<proteinExistence type="predicted"/>
<evidence type="ECO:0000313" key="3">
    <source>
        <dbReference type="Proteomes" id="UP000193435"/>
    </source>
</evidence>
<protein>
    <submittedName>
        <fullName evidence="2">Tetratricopeptide repeat-containing protein</fullName>
    </submittedName>
</protein>
<organism evidence="2 3">
    <name type="scientific">Carnobacterium iners</name>
    <dbReference type="NCBI Taxonomy" id="1073423"/>
    <lineage>
        <taxon>Bacteria</taxon>
        <taxon>Bacillati</taxon>
        <taxon>Bacillota</taxon>
        <taxon>Bacilli</taxon>
        <taxon>Lactobacillales</taxon>
        <taxon>Carnobacteriaceae</taxon>
        <taxon>Carnobacterium</taxon>
    </lineage>
</organism>
<dbReference type="AlphaFoldDB" id="A0A1X7NE54"/>
<dbReference type="STRING" id="1073423.SAMN04488700_1809"/>
<reference evidence="2 3" key="1">
    <citation type="submission" date="2017-04" db="EMBL/GenBank/DDBJ databases">
        <authorList>
            <person name="Afonso C.L."/>
            <person name="Miller P.J."/>
            <person name="Scott M.A."/>
            <person name="Spackman E."/>
            <person name="Goraichik I."/>
            <person name="Dimitrov K.M."/>
            <person name="Suarez D.L."/>
            <person name="Swayne D.E."/>
        </authorList>
    </citation>
    <scope>NUCLEOTIDE SEQUENCE [LARGE SCALE GENOMIC DNA]</scope>
    <source>
        <strain evidence="2 3">LMG26642</strain>
    </source>
</reference>
<dbReference type="InterPro" id="IPR019734">
    <property type="entry name" value="TPR_rpt"/>
</dbReference>
<keyword evidence="1" id="KW-0802">TPR repeat</keyword>
<gene>
    <name evidence="2" type="ORF">SAMN04488700_1809</name>
</gene>
<dbReference type="Proteomes" id="UP000193435">
    <property type="component" value="Unassembled WGS sequence"/>
</dbReference>
<dbReference type="OrthoDB" id="2080803at2"/>
<dbReference type="RefSeq" id="WP_085559905.1">
    <property type="nucleotide sequence ID" value="NZ_FOAH01000003.1"/>
</dbReference>
<evidence type="ECO:0000313" key="2">
    <source>
        <dbReference type="EMBL" id="SMH35553.1"/>
    </source>
</evidence>
<accession>A0A1X7NE54</accession>